<feature type="transmembrane region" description="Helical" evidence="2">
    <location>
        <begin position="112"/>
        <end position="140"/>
    </location>
</feature>
<sequence length="242" mass="26042">MQDAFAIFINKISMYPTVVFTGLVMFVTLYWLVSLLGMTDMDNVDVGDVGDVGDTGGDTADLGSAGFFTGIMLRFGLYGVPLIIILTLVSLIGWVLSYVYTSLLDKSMVSGILYYLFGTGALLLVLVVSMWLTGLIIAPIRKNIANIPKRNAASNIGKTATVRTLSVTATHGEAELHDGGAGLILKIRPYDAAHSKTLKKGDTVQLVAYLDDINAYQVRPVGEGAEKTPHDNGDLNLNKTHQ</sequence>
<evidence type="ECO:0000313" key="4">
    <source>
        <dbReference type="Proteomes" id="UP001501787"/>
    </source>
</evidence>
<proteinExistence type="predicted"/>
<evidence type="ECO:0000256" key="2">
    <source>
        <dbReference type="SAM" id="Phobius"/>
    </source>
</evidence>
<reference evidence="3 4" key="1">
    <citation type="journal article" date="2019" name="Int. J. Syst. Evol. Microbiol.">
        <title>The Global Catalogue of Microorganisms (GCM) 10K type strain sequencing project: providing services to taxonomists for standard genome sequencing and annotation.</title>
        <authorList>
            <consortium name="The Broad Institute Genomics Platform"/>
            <consortium name="The Broad Institute Genome Sequencing Center for Infectious Disease"/>
            <person name="Wu L."/>
            <person name="Ma J."/>
        </authorList>
    </citation>
    <scope>NUCLEOTIDE SEQUENCE [LARGE SCALE GENOMIC DNA]</scope>
    <source>
        <strain evidence="3 4">JCM 16343</strain>
    </source>
</reference>
<keyword evidence="2" id="KW-0812">Transmembrane</keyword>
<gene>
    <name evidence="3" type="ORF">GCM10009129_03850</name>
</gene>
<evidence type="ECO:0000313" key="3">
    <source>
        <dbReference type="EMBL" id="GAA0309882.1"/>
    </source>
</evidence>
<keyword evidence="2" id="KW-0472">Membrane</keyword>
<feature type="transmembrane region" description="Helical" evidence="2">
    <location>
        <begin position="75"/>
        <end position="100"/>
    </location>
</feature>
<keyword evidence="2" id="KW-1133">Transmembrane helix</keyword>
<protein>
    <recommendedName>
        <fullName evidence="5">DUF1449 family protein</fullName>
    </recommendedName>
</protein>
<keyword evidence="4" id="KW-1185">Reference proteome</keyword>
<comment type="caution">
    <text evidence="3">The sequence shown here is derived from an EMBL/GenBank/DDBJ whole genome shotgun (WGS) entry which is preliminary data.</text>
</comment>
<dbReference type="RefSeq" id="WP_201504088.1">
    <property type="nucleotide sequence ID" value="NZ_BAAAFR010000001.1"/>
</dbReference>
<dbReference type="Proteomes" id="UP001501787">
    <property type="component" value="Unassembled WGS sequence"/>
</dbReference>
<accession>A0ABN0VL92</accession>
<name>A0ABN0VL92_9GAMM</name>
<organism evidence="3 4">
    <name type="scientific">Psychrobacter aestuarii</name>
    <dbReference type="NCBI Taxonomy" id="556327"/>
    <lineage>
        <taxon>Bacteria</taxon>
        <taxon>Pseudomonadati</taxon>
        <taxon>Pseudomonadota</taxon>
        <taxon>Gammaproteobacteria</taxon>
        <taxon>Moraxellales</taxon>
        <taxon>Moraxellaceae</taxon>
        <taxon>Psychrobacter</taxon>
    </lineage>
</organism>
<evidence type="ECO:0000256" key="1">
    <source>
        <dbReference type="SAM" id="MobiDB-lite"/>
    </source>
</evidence>
<evidence type="ECO:0008006" key="5">
    <source>
        <dbReference type="Google" id="ProtNLM"/>
    </source>
</evidence>
<feature type="transmembrane region" description="Helical" evidence="2">
    <location>
        <begin position="12"/>
        <end position="33"/>
    </location>
</feature>
<feature type="compositionally biased region" description="Basic and acidic residues" evidence="1">
    <location>
        <begin position="224"/>
        <end position="233"/>
    </location>
</feature>
<dbReference type="EMBL" id="BAAAFR010000001">
    <property type="protein sequence ID" value="GAA0309882.1"/>
    <property type="molecule type" value="Genomic_DNA"/>
</dbReference>
<feature type="region of interest" description="Disordered" evidence="1">
    <location>
        <begin position="223"/>
        <end position="242"/>
    </location>
</feature>